<feature type="region of interest" description="Disordered" evidence="1">
    <location>
        <begin position="490"/>
        <end position="534"/>
    </location>
</feature>
<feature type="compositionally biased region" description="Low complexity" evidence="1">
    <location>
        <begin position="492"/>
        <end position="504"/>
    </location>
</feature>
<evidence type="ECO:0000313" key="3">
    <source>
        <dbReference type="Proteomes" id="UP000800093"/>
    </source>
</evidence>
<feature type="region of interest" description="Disordered" evidence="1">
    <location>
        <begin position="1"/>
        <end position="140"/>
    </location>
</feature>
<comment type="caution">
    <text evidence="2">The sequence shown here is derived from an EMBL/GenBank/DDBJ whole genome shotgun (WGS) entry which is preliminary data.</text>
</comment>
<dbReference type="Gene3D" id="1.10.472.10">
    <property type="entry name" value="Cyclin-like"/>
    <property type="match status" value="1"/>
</dbReference>
<name>A0A9P4KAH1_9PLEO</name>
<dbReference type="GO" id="GO:0019901">
    <property type="term" value="F:protein kinase binding"/>
    <property type="evidence" value="ECO:0007669"/>
    <property type="project" value="InterPro"/>
</dbReference>
<evidence type="ECO:0008006" key="4">
    <source>
        <dbReference type="Google" id="ProtNLM"/>
    </source>
</evidence>
<feature type="compositionally biased region" description="Low complexity" evidence="1">
    <location>
        <begin position="109"/>
        <end position="121"/>
    </location>
</feature>
<dbReference type="GO" id="GO:0016538">
    <property type="term" value="F:cyclin-dependent protein serine/threonine kinase regulator activity"/>
    <property type="evidence" value="ECO:0007669"/>
    <property type="project" value="TreeGrafter"/>
</dbReference>
<feature type="compositionally biased region" description="Pro residues" evidence="1">
    <location>
        <begin position="54"/>
        <end position="63"/>
    </location>
</feature>
<dbReference type="PANTHER" id="PTHR15615">
    <property type="match status" value="1"/>
</dbReference>
<dbReference type="CDD" id="cd20557">
    <property type="entry name" value="CYCLIN_ScPCL1-like"/>
    <property type="match status" value="1"/>
</dbReference>
<dbReference type="Proteomes" id="UP000800093">
    <property type="component" value="Unassembled WGS sequence"/>
</dbReference>
<accession>A0A9P4KAH1</accession>
<protein>
    <recommendedName>
        <fullName evidence="4">Cyclin</fullName>
    </recommendedName>
</protein>
<feature type="compositionally biased region" description="Polar residues" evidence="1">
    <location>
        <begin position="524"/>
        <end position="534"/>
    </location>
</feature>
<organism evidence="2 3">
    <name type="scientific">Lojkania enalia</name>
    <dbReference type="NCBI Taxonomy" id="147567"/>
    <lineage>
        <taxon>Eukaryota</taxon>
        <taxon>Fungi</taxon>
        <taxon>Dikarya</taxon>
        <taxon>Ascomycota</taxon>
        <taxon>Pezizomycotina</taxon>
        <taxon>Dothideomycetes</taxon>
        <taxon>Pleosporomycetidae</taxon>
        <taxon>Pleosporales</taxon>
        <taxon>Pleosporales incertae sedis</taxon>
        <taxon>Lojkania</taxon>
    </lineage>
</organism>
<dbReference type="PANTHER" id="PTHR15615:SF118">
    <property type="entry name" value="CYCLIN, HYPOTHETICAL (EUROFUNG)"/>
    <property type="match status" value="1"/>
</dbReference>
<sequence>MLELQLPQPMPHAIPRDTPLYSPHPISKHDSTRQMQLPVPRIAGHELGSLRNAPRPPLTPPSDPGSAVRVVSLPSSQGAGHGYGYQLPAIGNSRSITTQQPSPTPPRPQNTQDMSHQQQQQQRRKPAISPNLRIPSSISTPQEGLPQLAAEITCLFWFENSSTLKQVLDANSPRLPVQPLVPDAIPTTGFRKWVATILTTTQVAQNVILLALLFIYRLKQINPSVKGKPGSEYRLLTVALMLGNKFLDDNTYTNKTWAEVSGISVQEVHIMEVEFLSNMRYSLFTSKKKWEDWHITLGKFGTFFDRASKIPASGTISPVGPSASSLQVPQAFVPSPPSVPQQAPQQNHPPSTMSYSPSRLQFSHTPLLQPQATSTAVSPIGALPELGPLTQRKRSADHTTEPAPKRQAHGFAPGPYSNAPLIPTLQAPVSKSFDPLPSANRLPPLPSLSIPNPQNPPPVQVHSWNELPLPNPGSRSMAMVYPPPVQWKQPLSTPTSTSTPGFPTAMTPTTGERSRQISPYPPSAGSSPISATFASSQRQLSPSFFLSQRQSPYRPVRGVHTLLVPPPSASMHSPAHSIKYEQMQYQPLGRPMTERRAGPLPYFDQSTWPETSHMNQLPIPAQPIFR</sequence>
<dbReference type="InterPro" id="IPR013922">
    <property type="entry name" value="Cyclin_PHO80-like"/>
</dbReference>
<feature type="compositionally biased region" description="Polar residues" evidence="1">
    <location>
        <begin position="348"/>
        <end position="377"/>
    </location>
</feature>
<dbReference type="Pfam" id="PF08613">
    <property type="entry name" value="Cyclin"/>
    <property type="match status" value="1"/>
</dbReference>
<dbReference type="OrthoDB" id="244495at2759"/>
<dbReference type="GO" id="GO:0005634">
    <property type="term" value="C:nucleus"/>
    <property type="evidence" value="ECO:0007669"/>
    <property type="project" value="TreeGrafter"/>
</dbReference>
<evidence type="ECO:0000256" key="1">
    <source>
        <dbReference type="SAM" id="MobiDB-lite"/>
    </source>
</evidence>
<dbReference type="EMBL" id="ML986633">
    <property type="protein sequence ID" value="KAF2262990.1"/>
    <property type="molecule type" value="Genomic_DNA"/>
</dbReference>
<evidence type="ECO:0000313" key="2">
    <source>
        <dbReference type="EMBL" id="KAF2262990.1"/>
    </source>
</evidence>
<feature type="region of interest" description="Disordered" evidence="1">
    <location>
        <begin position="318"/>
        <end position="462"/>
    </location>
</feature>
<reference evidence="3" key="1">
    <citation type="journal article" date="2020" name="Stud. Mycol.">
        <title>101 Dothideomycetes genomes: A test case for predicting lifestyles and emergence of pathogens.</title>
        <authorList>
            <person name="Haridas S."/>
            <person name="Albert R."/>
            <person name="Binder M."/>
            <person name="Bloem J."/>
            <person name="LaButti K."/>
            <person name="Salamov A."/>
            <person name="Andreopoulos B."/>
            <person name="Baker S."/>
            <person name="Barry K."/>
            <person name="Bills G."/>
            <person name="Bluhm B."/>
            <person name="Cannon C."/>
            <person name="Castanera R."/>
            <person name="Culley D."/>
            <person name="Daum C."/>
            <person name="Ezra D."/>
            <person name="Gonzalez J."/>
            <person name="Henrissat B."/>
            <person name="Kuo A."/>
            <person name="Liang C."/>
            <person name="Lipzen A."/>
            <person name="Lutzoni F."/>
            <person name="Magnuson J."/>
            <person name="Mondo S."/>
            <person name="Nolan M."/>
            <person name="Ohm R."/>
            <person name="Pangilinan J."/>
            <person name="Park H.-J."/>
            <person name="Ramirez L."/>
            <person name="Alfaro M."/>
            <person name="Sun H."/>
            <person name="Tritt A."/>
            <person name="Yoshinaga Y."/>
            <person name="Zwiers L.-H."/>
            <person name="Turgeon B."/>
            <person name="Goodwin S."/>
            <person name="Spatafora J."/>
            <person name="Crous P."/>
            <person name="Grigoriev I."/>
        </authorList>
    </citation>
    <scope>NUCLEOTIDE SEQUENCE [LARGE SCALE GENOMIC DNA]</scope>
    <source>
        <strain evidence="3">CBS 304.66</strain>
    </source>
</reference>
<dbReference type="GO" id="GO:0000307">
    <property type="term" value="C:cyclin-dependent protein kinase holoenzyme complex"/>
    <property type="evidence" value="ECO:0007669"/>
    <property type="project" value="TreeGrafter"/>
</dbReference>
<feature type="compositionally biased region" description="Basic and acidic residues" evidence="1">
    <location>
        <begin position="394"/>
        <end position="404"/>
    </location>
</feature>
<gene>
    <name evidence="2" type="ORF">CC78DRAFT_534402</name>
</gene>
<keyword evidence="3" id="KW-1185">Reference proteome</keyword>
<proteinExistence type="predicted"/>
<dbReference type="AlphaFoldDB" id="A0A9P4KAH1"/>